<dbReference type="Pfam" id="PF13424">
    <property type="entry name" value="TPR_12"/>
    <property type="match status" value="5"/>
</dbReference>
<evidence type="ECO:0000256" key="1">
    <source>
        <dbReference type="ARBA" id="ARBA00022737"/>
    </source>
</evidence>
<dbReference type="InterPro" id="IPR019734">
    <property type="entry name" value="TPR_rpt"/>
</dbReference>
<feature type="repeat" description="TPR" evidence="3">
    <location>
        <begin position="1033"/>
        <end position="1066"/>
    </location>
</feature>
<dbReference type="SUPFAM" id="SSF48452">
    <property type="entry name" value="TPR-like"/>
    <property type="match status" value="3"/>
</dbReference>
<keyword evidence="2 3" id="KW-0802">TPR repeat</keyword>
<dbReference type="Proteomes" id="UP000618445">
    <property type="component" value="Unassembled WGS sequence"/>
</dbReference>
<keyword evidence="7" id="KW-1185">Reference proteome</keyword>
<feature type="repeat" description="TPR" evidence="3">
    <location>
        <begin position="792"/>
        <end position="825"/>
    </location>
</feature>
<dbReference type="PROSITE" id="PS50005">
    <property type="entry name" value="TPR"/>
    <property type="match status" value="8"/>
</dbReference>
<organism evidence="6 7">
    <name type="scientific">Phormidium tenue FACHB-1050</name>
    <dbReference type="NCBI Taxonomy" id="2692857"/>
    <lineage>
        <taxon>Bacteria</taxon>
        <taxon>Bacillati</taxon>
        <taxon>Cyanobacteriota</taxon>
        <taxon>Cyanophyceae</taxon>
        <taxon>Oscillatoriophycideae</taxon>
        <taxon>Oscillatoriales</taxon>
        <taxon>Oscillatoriaceae</taxon>
        <taxon>Phormidium</taxon>
    </lineage>
</organism>
<comment type="caution">
    <text evidence="6">The sequence shown here is derived from an EMBL/GenBank/DDBJ whole genome shotgun (WGS) entry which is preliminary data.</text>
</comment>
<evidence type="ECO:0000313" key="7">
    <source>
        <dbReference type="Proteomes" id="UP000618445"/>
    </source>
</evidence>
<protein>
    <submittedName>
        <fullName evidence="6">Tetratricopeptide repeat protein</fullName>
    </submittedName>
</protein>
<feature type="repeat" description="TPR" evidence="3">
    <location>
        <begin position="1073"/>
        <end position="1106"/>
    </location>
</feature>
<feature type="repeat" description="TPR" evidence="3">
    <location>
        <begin position="1113"/>
        <end position="1146"/>
    </location>
</feature>
<feature type="repeat" description="TPR" evidence="3">
    <location>
        <begin position="1193"/>
        <end position="1226"/>
    </location>
</feature>
<proteinExistence type="predicted"/>
<dbReference type="PANTHER" id="PTHR45641">
    <property type="entry name" value="TETRATRICOPEPTIDE REPEAT PROTEIN (AFU_ORTHOLOGUE AFUA_6G03870)"/>
    <property type="match status" value="1"/>
</dbReference>
<dbReference type="SMART" id="SM00028">
    <property type="entry name" value="TPR"/>
    <property type="match status" value="11"/>
</dbReference>
<feature type="domain" description="CHAT" evidence="5">
    <location>
        <begin position="82"/>
        <end position="320"/>
    </location>
</feature>
<dbReference type="Pfam" id="PF12770">
    <property type="entry name" value="CHAT"/>
    <property type="match status" value="1"/>
</dbReference>
<sequence length="1248" mass="139768">MQILYIELHPSSETKVELRYLKLNGQGYEKQILRISDIEDAIALAERDIYVSMPDPVVIGKKLFGWLDGDGRWLSRALADCQGDLLVLAIANLAKLPHLPWEVLHDREGFLIDRTFPKVVPVRWTKGEVAACEPADRPLRVMFMATDPEGVEPRLNFEGEEGRILDATRDVALTLRVEESGCVSELQKTWRRYGDNHFDVFHLTGHASINDKGEPFFITETETGDRYDAKAGEIVDALRFRLPRLVFLSGCRTGQAGEQGATPSMAEALLNLGLTAVLGWGRPIGDDVATLAAACLYESLASANSLVEAIAATYQKLREKNISNWYLLRLYGRGKLDVSLAALVLPLGDRLLPLSSEIEQLFLDPDDATTPRVVRREDFVGRRRILQSSLRRLQGNDLGVLLHGMGGLGKTTVAKRLLERIADPQNSNYDTIFNFKQFDEGKLLQDLARNCISEAGHEILNGKLPLMQKLTRFLKEGMNDKDRCLMFVLDDFEVNLEENAFGAWVLKYEVVEPLMALVSAIARSGLRHRLIVTCRYDFNLPDVALNARLFRVPLFSLRGVDLKKKCDRLAGFQLPMLSREDAEPLVALQKQAIAVADGNPRLLEWLAAILPNDLLTEGQKQEVLDRMNAKQIEFREHILAETLLAQQSPDLQEMLRLGLVFDLPVPELVFAKVCEGVENLKVHQVRAKAIGLLEVNGDLYRVPKILVELLSPEFTQEIYATAVRELYRVWHQEAESFTEEQGLEIHRLALLGDEKEIAVGINKSLAVDWISKSRYREVVNICKSTFSIIESYKVLHGLAYAEKNLGMMEDCIQHYQRALELCPDDDEAIKEKATIIHNFAIVKAQQGQVDQAITLYQQSLEITDRIGEVRGKAATLGAMANIYASQGLVEKAFEQYQQVLEIARQIGHVQYEATALHNMAEIYVQQGQVEQAIALYQQSSEITDRIGDVQTKAATLHNMAGIYARQGQVEQAIALYQQSLEITDRIGEVRGKAATLGAMANIYASQGLVEKAFEQYQQVLEIARQIGHVQYEATALHNMAEIYVQQGQVEQAIALYQQSSEITDRIGYVQTKAATLHNMAGIYARQGQVEQAIALYQQSLEITDRIGDVQGKAATLHQMAGIYTQQGQIDQAISLYQQSLEIKESIGDVQGKAATLHQMAIIHTQLGQVDQAIALYQESLEIKERIGDLYGKAATLHQIAIIYAQQGQIDQAIAIYQQSLEIQERIGNIQGKASTLIKWRVSIPDRDK</sequence>
<dbReference type="EMBL" id="JACJQY010000046">
    <property type="protein sequence ID" value="MBD2319279.1"/>
    <property type="molecule type" value="Genomic_DNA"/>
</dbReference>
<keyword evidence="1" id="KW-0677">Repeat</keyword>
<feature type="repeat" description="TPR" evidence="3">
    <location>
        <begin position="1153"/>
        <end position="1186"/>
    </location>
</feature>
<evidence type="ECO:0000259" key="4">
    <source>
        <dbReference type="Pfam" id="PF00931"/>
    </source>
</evidence>
<gene>
    <name evidence="6" type="ORF">H6G05_20840</name>
</gene>
<feature type="repeat" description="TPR" evidence="3">
    <location>
        <begin position="953"/>
        <end position="986"/>
    </location>
</feature>
<reference evidence="6 7" key="1">
    <citation type="journal article" date="2020" name="ISME J.">
        <title>Comparative genomics reveals insights into cyanobacterial evolution and habitat adaptation.</title>
        <authorList>
            <person name="Chen M.Y."/>
            <person name="Teng W.K."/>
            <person name="Zhao L."/>
            <person name="Hu C.X."/>
            <person name="Zhou Y.K."/>
            <person name="Han B.P."/>
            <person name="Song L.R."/>
            <person name="Shu W.S."/>
        </authorList>
    </citation>
    <scope>NUCLEOTIDE SEQUENCE [LARGE SCALE GENOMIC DNA]</scope>
    <source>
        <strain evidence="6 7">FACHB-1050</strain>
    </source>
</reference>
<name>A0ABR8CF55_9CYAN</name>
<accession>A0ABR8CF55</accession>
<evidence type="ECO:0000256" key="3">
    <source>
        <dbReference type="PROSITE-ProRule" id="PRU00339"/>
    </source>
</evidence>
<dbReference type="Gene3D" id="1.25.40.10">
    <property type="entry name" value="Tetratricopeptide repeat domain"/>
    <property type="match status" value="3"/>
</dbReference>
<dbReference type="InterPro" id="IPR002182">
    <property type="entry name" value="NB-ARC"/>
</dbReference>
<dbReference type="Pfam" id="PF00931">
    <property type="entry name" value="NB-ARC"/>
    <property type="match status" value="1"/>
</dbReference>
<dbReference type="RefSeq" id="WP_190581075.1">
    <property type="nucleotide sequence ID" value="NZ_CAWPQU010000041.1"/>
</dbReference>
<dbReference type="InterPro" id="IPR027417">
    <property type="entry name" value="P-loop_NTPase"/>
</dbReference>
<evidence type="ECO:0000259" key="5">
    <source>
        <dbReference type="Pfam" id="PF12770"/>
    </source>
</evidence>
<dbReference type="SUPFAM" id="SSF52540">
    <property type="entry name" value="P-loop containing nucleoside triphosphate hydrolases"/>
    <property type="match status" value="1"/>
</dbReference>
<dbReference type="Gene3D" id="3.40.50.300">
    <property type="entry name" value="P-loop containing nucleotide triphosphate hydrolases"/>
    <property type="match status" value="1"/>
</dbReference>
<evidence type="ECO:0000256" key="2">
    <source>
        <dbReference type="ARBA" id="ARBA00022803"/>
    </source>
</evidence>
<feature type="repeat" description="TPR" evidence="3">
    <location>
        <begin position="913"/>
        <end position="946"/>
    </location>
</feature>
<feature type="domain" description="NB-ARC" evidence="4">
    <location>
        <begin position="396"/>
        <end position="491"/>
    </location>
</feature>
<dbReference type="InterPro" id="IPR024983">
    <property type="entry name" value="CHAT_dom"/>
</dbReference>
<dbReference type="PANTHER" id="PTHR45641:SF19">
    <property type="entry name" value="NEPHROCYSTIN-3"/>
    <property type="match status" value="1"/>
</dbReference>
<dbReference type="Pfam" id="PF13181">
    <property type="entry name" value="TPR_8"/>
    <property type="match status" value="1"/>
</dbReference>
<dbReference type="InterPro" id="IPR011990">
    <property type="entry name" value="TPR-like_helical_dom_sf"/>
</dbReference>
<evidence type="ECO:0000313" key="6">
    <source>
        <dbReference type="EMBL" id="MBD2319279.1"/>
    </source>
</evidence>